<dbReference type="PANTHER" id="PTHR34477:SF1">
    <property type="entry name" value="UPF0213 PROTEIN YHBQ"/>
    <property type="match status" value="1"/>
</dbReference>
<gene>
    <name evidence="3" type="ORF">COT98_03995</name>
</gene>
<keyword evidence="3" id="KW-0255">Endonuclease</keyword>
<dbReference type="GO" id="GO:0004519">
    <property type="term" value="F:endonuclease activity"/>
    <property type="evidence" value="ECO:0007669"/>
    <property type="project" value="UniProtKB-KW"/>
</dbReference>
<dbReference type="CDD" id="cd10456">
    <property type="entry name" value="GIY-YIG_UPF0213"/>
    <property type="match status" value="1"/>
</dbReference>
<dbReference type="AlphaFoldDB" id="A0A2M6WNK6"/>
<dbReference type="Proteomes" id="UP000228900">
    <property type="component" value="Unassembled WGS sequence"/>
</dbReference>
<comment type="caution">
    <text evidence="3">The sequence shown here is derived from an EMBL/GenBank/DDBJ whole genome shotgun (WGS) entry which is preliminary data.</text>
</comment>
<dbReference type="PROSITE" id="PS50164">
    <property type="entry name" value="GIY_YIG"/>
    <property type="match status" value="1"/>
</dbReference>
<dbReference type="InterPro" id="IPR050190">
    <property type="entry name" value="UPF0213_domain"/>
</dbReference>
<dbReference type="InterPro" id="IPR035901">
    <property type="entry name" value="GIY-YIG_endonuc_sf"/>
</dbReference>
<dbReference type="Pfam" id="PF01541">
    <property type="entry name" value="GIY-YIG"/>
    <property type="match status" value="1"/>
</dbReference>
<dbReference type="InterPro" id="IPR000305">
    <property type="entry name" value="GIY-YIG_endonuc"/>
</dbReference>
<evidence type="ECO:0000256" key="1">
    <source>
        <dbReference type="ARBA" id="ARBA00007435"/>
    </source>
</evidence>
<comment type="similarity">
    <text evidence="1">Belongs to the UPF0213 family.</text>
</comment>
<keyword evidence="3" id="KW-0540">Nuclease</keyword>
<reference evidence="4" key="1">
    <citation type="submission" date="2017-09" db="EMBL/GenBank/DDBJ databases">
        <title>Depth-based differentiation of microbial function through sediment-hosted aquifers and enrichment of novel symbionts in the deep terrestrial subsurface.</title>
        <authorList>
            <person name="Probst A.J."/>
            <person name="Ladd B."/>
            <person name="Jarett J.K."/>
            <person name="Geller-Mcgrath D.E."/>
            <person name="Sieber C.M.K."/>
            <person name="Emerson J.B."/>
            <person name="Anantharaman K."/>
            <person name="Thomas B.C."/>
            <person name="Malmstrom R."/>
            <person name="Stieglmeier M."/>
            <person name="Klingl A."/>
            <person name="Woyke T."/>
            <person name="Ryan C.M."/>
            <person name="Banfield J.F."/>
        </authorList>
    </citation>
    <scope>NUCLEOTIDE SEQUENCE [LARGE SCALE GENOMIC DNA]</scope>
</reference>
<feature type="domain" description="GIY-YIG" evidence="2">
    <location>
        <begin position="2"/>
        <end position="78"/>
    </location>
</feature>
<evidence type="ECO:0000313" key="3">
    <source>
        <dbReference type="EMBL" id="PIT94387.1"/>
    </source>
</evidence>
<dbReference type="SUPFAM" id="SSF82771">
    <property type="entry name" value="GIY-YIG endonuclease"/>
    <property type="match status" value="1"/>
</dbReference>
<keyword evidence="3" id="KW-0378">Hydrolase</keyword>
<proteinExistence type="inferred from homology"/>
<dbReference type="Gene3D" id="3.40.1440.10">
    <property type="entry name" value="GIY-YIG endonuclease"/>
    <property type="match status" value="1"/>
</dbReference>
<organism evidence="3 4">
    <name type="scientific">Candidatus Falkowbacteria bacterium CG10_big_fil_rev_8_21_14_0_10_39_9</name>
    <dbReference type="NCBI Taxonomy" id="1974566"/>
    <lineage>
        <taxon>Bacteria</taxon>
        <taxon>Candidatus Falkowiibacteriota</taxon>
    </lineage>
</organism>
<name>A0A2M6WNK6_9BACT</name>
<protein>
    <submittedName>
        <fullName evidence="3">Endonuclease</fullName>
    </submittedName>
</protein>
<dbReference type="PANTHER" id="PTHR34477">
    <property type="entry name" value="UPF0213 PROTEIN YHBQ"/>
    <property type="match status" value="1"/>
</dbReference>
<dbReference type="SMART" id="SM00465">
    <property type="entry name" value="GIYc"/>
    <property type="match status" value="1"/>
</dbReference>
<accession>A0A2M6WNK6</accession>
<evidence type="ECO:0000313" key="4">
    <source>
        <dbReference type="Proteomes" id="UP000228900"/>
    </source>
</evidence>
<sequence length="87" mass="10026">MNKYYLYILKCSDETLYTGITTDLKRRLKEHNSSNLGAKYTSGRRPVELVYQTKFNGRAQASQAEAHLKKLSRLKKLALITHGLRPK</sequence>
<dbReference type="EMBL" id="PFAQ01000053">
    <property type="protein sequence ID" value="PIT94387.1"/>
    <property type="molecule type" value="Genomic_DNA"/>
</dbReference>
<evidence type="ECO:0000259" key="2">
    <source>
        <dbReference type="PROSITE" id="PS50164"/>
    </source>
</evidence>